<feature type="region of interest" description="Disordered" evidence="1">
    <location>
        <begin position="157"/>
        <end position="181"/>
    </location>
</feature>
<feature type="compositionally biased region" description="Basic residues" evidence="1">
    <location>
        <begin position="172"/>
        <end position="181"/>
    </location>
</feature>
<proteinExistence type="predicted"/>
<feature type="transmembrane region" description="Helical" evidence="2">
    <location>
        <begin position="96"/>
        <end position="118"/>
    </location>
</feature>
<comment type="caution">
    <text evidence="3">The sequence shown here is derived from an EMBL/GenBank/DDBJ whole genome shotgun (WGS) entry which is preliminary data.</text>
</comment>
<evidence type="ECO:0000313" key="4">
    <source>
        <dbReference type="Proteomes" id="UP001521209"/>
    </source>
</evidence>
<feature type="transmembrane region" description="Helical" evidence="2">
    <location>
        <begin position="12"/>
        <end position="43"/>
    </location>
</feature>
<evidence type="ECO:0000256" key="1">
    <source>
        <dbReference type="SAM" id="MobiDB-lite"/>
    </source>
</evidence>
<evidence type="ECO:0000256" key="2">
    <source>
        <dbReference type="SAM" id="Phobius"/>
    </source>
</evidence>
<keyword evidence="2" id="KW-0812">Transmembrane</keyword>
<sequence>MLASHLIIRIEDALMLLGLGIGLSFFGIGALCWLLFSVAIYALPCAAGFWTFLTVYHMVVGPFGAIIAGLAVGALTFAAGQYAFTSSLSIMFRPLIALIFAVPAAVAGYSVSAGLAGIGISSHAWVVAFGIIGGLMASATTWVRLAAGIPLMPGENSGARHRPLPALPSPVARRRRPRRAY</sequence>
<keyword evidence="2" id="KW-0472">Membrane</keyword>
<protein>
    <submittedName>
        <fullName evidence="3">Uncharacterized protein</fullName>
    </submittedName>
</protein>
<keyword evidence="4" id="KW-1185">Reference proteome</keyword>
<feature type="transmembrane region" description="Helical" evidence="2">
    <location>
        <begin position="124"/>
        <end position="143"/>
    </location>
</feature>
<reference evidence="3 4" key="1">
    <citation type="submission" date="2022-01" db="EMBL/GenBank/DDBJ databases">
        <authorList>
            <person name="Won M."/>
            <person name="Kim S.-J."/>
            <person name="Kwon S.-W."/>
        </authorList>
    </citation>
    <scope>NUCLEOTIDE SEQUENCE [LARGE SCALE GENOMIC DNA]</scope>
    <source>
        <strain evidence="3 4">KCTC 23505</strain>
    </source>
</reference>
<dbReference type="RefSeq" id="WP_235704559.1">
    <property type="nucleotide sequence ID" value="NZ_JAKGBZ010000021.1"/>
</dbReference>
<name>A0ABS9DZY9_9PROT</name>
<accession>A0ABS9DZY9</accession>
<keyword evidence="2" id="KW-1133">Transmembrane helix</keyword>
<evidence type="ECO:0000313" key="3">
    <source>
        <dbReference type="EMBL" id="MCF3947335.1"/>
    </source>
</evidence>
<dbReference type="Proteomes" id="UP001521209">
    <property type="component" value="Unassembled WGS sequence"/>
</dbReference>
<organism evidence="3 4">
    <name type="scientific">Acidiphilium iwatense</name>
    <dbReference type="NCBI Taxonomy" id="768198"/>
    <lineage>
        <taxon>Bacteria</taxon>
        <taxon>Pseudomonadati</taxon>
        <taxon>Pseudomonadota</taxon>
        <taxon>Alphaproteobacteria</taxon>
        <taxon>Acetobacterales</taxon>
        <taxon>Acidocellaceae</taxon>
        <taxon>Acidiphilium</taxon>
    </lineage>
</organism>
<feature type="transmembrane region" description="Helical" evidence="2">
    <location>
        <begin position="63"/>
        <end position="84"/>
    </location>
</feature>
<gene>
    <name evidence="3" type="ORF">L2A60_11675</name>
</gene>
<dbReference type="EMBL" id="JAKGBZ010000021">
    <property type="protein sequence ID" value="MCF3947335.1"/>
    <property type="molecule type" value="Genomic_DNA"/>
</dbReference>